<sequence>MKTNQISFWIAAIALAGTIASCSKKEATNLKSPVIPPSHPISSDTIGSFEKGTLLSGKTYTMNHDVYVKAGDTLLAQPGANIIVKNNSQFKIQGVFQSLGTQTSPITFDSDTHQPGTWGGFACDSAKAVTILWTKVLNTGGPDNTGGARRTLVVSKPIKVDIEDSWFANGQDDGIGLFGGAQVTVLRNTIQSGGSSDGEAINLKTGTTGTVAYNVIFNQAGTGVKLETAKVVTTAETNVDVYNNTIVSCGWRRGSAEPGRGVSAGVSAKGNIYNNIIVNCYHGIEIFQDADVANVKYGNNLFYATADTQVDNTAPPAITVDIRAGFYPSDAAGKPQPSDIISTSIATGNPMFTSFDGALLLPNGAPNTNDFHLKSGSPAIGKGNATYNADMGAYTSDGKGNKH</sequence>
<dbReference type="EMBL" id="VLPK01000002">
    <property type="protein sequence ID" value="TSJ41025.1"/>
    <property type="molecule type" value="Genomic_DNA"/>
</dbReference>
<dbReference type="SMART" id="SM00710">
    <property type="entry name" value="PbH1"/>
    <property type="match status" value="5"/>
</dbReference>
<organism evidence="2 3">
    <name type="scientific">Mucilaginibacter corticis</name>
    <dbReference type="NCBI Taxonomy" id="2597670"/>
    <lineage>
        <taxon>Bacteria</taxon>
        <taxon>Pseudomonadati</taxon>
        <taxon>Bacteroidota</taxon>
        <taxon>Sphingobacteriia</taxon>
        <taxon>Sphingobacteriales</taxon>
        <taxon>Sphingobacteriaceae</taxon>
        <taxon>Mucilaginibacter</taxon>
    </lineage>
</organism>
<dbReference type="InterPro" id="IPR006626">
    <property type="entry name" value="PbH1"/>
</dbReference>
<dbReference type="OrthoDB" id="974660at2"/>
<reference evidence="2 3" key="1">
    <citation type="submission" date="2019-07" db="EMBL/GenBank/DDBJ databases">
        <authorList>
            <person name="Huq M.A."/>
        </authorList>
    </citation>
    <scope>NUCLEOTIDE SEQUENCE [LARGE SCALE GENOMIC DNA]</scope>
    <source>
        <strain evidence="2 3">MAH-19</strain>
    </source>
</reference>
<dbReference type="RefSeq" id="WP_144249063.1">
    <property type="nucleotide sequence ID" value="NZ_VLPK01000002.1"/>
</dbReference>
<evidence type="ECO:0000313" key="3">
    <source>
        <dbReference type="Proteomes" id="UP000318733"/>
    </source>
</evidence>
<evidence type="ECO:0000313" key="2">
    <source>
        <dbReference type="EMBL" id="TSJ41025.1"/>
    </source>
</evidence>
<dbReference type="AlphaFoldDB" id="A0A556MMC9"/>
<gene>
    <name evidence="2" type="ORF">FO440_14930</name>
</gene>
<protein>
    <submittedName>
        <fullName evidence="2">Right-handed parallel beta-helix repeat-containing protein</fullName>
    </submittedName>
</protein>
<dbReference type="SUPFAM" id="SSF51126">
    <property type="entry name" value="Pectin lyase-like"/>
    <property type="match status" value="1"/>
</dbReference>
<dbReference type="InterPro" id="IPR011050">
    <property type="entry name" value="Pectin_lyase_fold/virulence"/>
</dbReference>
<feature type="domain" description="Right handed beta helix" evidence="1">
    <location>
        <begin position="160"/>
        <end position="300"/>
    </location>
</feature>
<dbReference type="PROSITE" id="PS51257">
    <property type="entry name" value="PROKAR_LIPOPROTEIN"/>
    <property type="match status" value="1"/>
</dbReference>
<comment type="caution">
    <text evidence="2">The sequence shown here is derived from an EMBL/GenBank/DDBJ whole genome shotgun (WGS) entry which is preliminary data.</text>
</comment>
<name>A0A556MMC9_9SPHI</name>
<dbReference type="Gene3D" id="2.160.20.10">
    <property type="entry name" value="Single-stranded right-handed beta-helix, Pectin lyase-like"/>
    <property type="match status" value="1"/>
</dbReference>
<dbReference type="Pfam" id="PF13229">
    <property type="entry name" value="Beta_helix"/>
    <property type="match status" value="1"/>
</dbReference>
<accession>A0A556MMC9</accession>
<dbReference type="Proteomes" id="UP000318733">
    <property type="component" value="Unassembled WGS sequence"/>
</dbReference>
<dbReference type="InterPro" id="IPR012334">
    <property type="entry name" value="Pectin_lyas_fold"/>
</dbReference>
<proteinExistence type="predicted"/>
<evidence type="ECO:0000259" key="1">
    <source>
        <dbReference type="Pfam" id="PF13229"/>
    </source>
</evidence>
<keyword evidence="3" id="KW-1185">Reference proteome</keyword>
<dbReference type="InterPro" id="IPR039448">
    <property type="entry name" value="Beta_helix"/>
</dbReference>